<dbReference type="AlphaFoldDB" id="A0A9Q0FTI5"/>
<reference evidence="1" key="2">
    <citation type="journal article" date="2023" name="Plants (Basel)">
        <title>Annotation of the Turnera subulata (Passifloraceae) Draft Genome Reveals the S-Locus Evolved after the Divergence of Turneroideae from Passifloroideae in a Stepwise Manner.</title>
        <authorList>
            <person name="Henning P.M."/>
            <person name="Roalson E.H."/>
            <person name="Mir W."/>
            <person name="McCubbin A.G."/>
            <person name="Shore J.S."/>
        </authorList>
    </citation>
    <scope>NUCLEOTIDE SEQUENCE</scope>
    <source>
        <strain evidence="1">F60SS</strain>
    </source>
</reference>
<keyword evidence="2" id="KW-1185">Reference proteome</keyword>
<reference evidence="1" key="1">
    <citation type="submission" date="2022-02" db="EMBL/GenBank/DDBJ databases">
        <authorList>
            <person name="Henning P.M."/>
            <person name="McCubbin A.G."/>
            <person name="Shore J.S."/>
        </authorList>
    </citation>
    <scope>NUCLEOTIDE SEQUENCE</scope>
    <source>
        <strain evidence="1">F60SS</strain>
        <tissue evidence="1">Leaves</tissue>
    </source>
</reference>
<name>A0A9Q0FTI5_9ROSI</name>
<dbReference type="Proteomes" id="UP001141552">
    <property type="component" value="Unassembled WGS sequence"/>
</dbReference>
<evidence type="ECO:0000313" key="2">
    <source>
        <dbReference type="Proteomes" id="UP001141552"/>
    </source>
</evidence>
<protein>
    <submittedName>
        <fullName evidence="1">Uncharacterized protein</fullName>
    </submittedName>
</protein>
<organism evidence="1 2">
    <name type="scientific">Turnera subulata</name>
    <dbReference type="NCBI Taxonomy" id="218843"/>
    <lineage>
        <taxon>Eukaryota</taxon>
        <taxon>Viridiplantae</taxon>
        <taxon>Streptophyta</taxon>
        <taxon>Embryophyta</taxon>
        <taxon>Tracheophyta</taxon>
        <taxon>Spermatophyta</taxon>
        <taxon>Magnoliopsida</taxon>
        <taxon>eudicotyledons</taxon>
        <taxon>Gunneridae</taxon>
        <taxon>Pentapetalae</taxon>
        <taxon>rosids</taxon>
        <taxon>fabids</taxon>
        <taxon>Malpighiales</taxon>
        <taxon>Passifloraceae</taxon>
        <taxon>Turnera</taxon>
    </lineage>
</organism>
<sequence length="285" mass="30170">MLFQNYEMPLALRLAYRIYSIISILDPLKNTIPFSLAFLTYSYFMERMDPSKLTPIAPVTDAVSGAMAVLPQSTTTPPTMACSVFVPAKATSGTSSSSPVLPPLDPVSGAVAVLPKTTTTPPPLTCPVPVPATASSDETAISIQVEGSTGPTIPDALGLLSAKATTARDSSSPSKFDLQANTEDVVSKFIESWSKASRYKQSAAYLETTSSALACKSNLLGEELSRAVVAFADSNPTATMKMQLEKSKEVLAKQQTYLNNLRVSPGGDGILAARVRDFFNSTSGN</sequence>
<evidence type="ECO:0000313" key="1">
    <source>
        <dbReference type="EMBL" id="KAJ4837558.1"/>
    </source>
</evidence>
<accession>A0A9Q0FTI5</accession>
<gene>
    <name evidence="1" type="ORF">Tsubulata_043445</name>
</gene>
<comment type="caution">
    <text evidence="1">The sequence shown here is derived from an EMBL/GenBank/DDBJ whole genome shotgun (WGS) entry which is preliminary data.</text>
</comment>
<dbReference type="EMBL" id="JAKUCV010003805">
    <property type="protein sequence ID" value="KAJ4837558.1"/>
    <property type="molecule type" value="Genomic_DNA"/>
</dbReference>
<proteinExistence type="predicted"/>